<dbReference type="PANTHER" id="PTHR48081:SF8">
    <property type="entry name" value="ALPHA_BETA HYDROLASE FOLD-3 DOMAIN-CONTAINING PROTEIN-RELATED"/>
    <property type="match status" value="1"/>
</dbReference>
<reference evidence="3 4" key="1">
    <citation type="submission" date="2017-05" db="EMBL/GenBank/DDBJ databases">
        <title>Acinetobacter populi ANC 5415 (= PBJ7), whole genome shotgun sequencing project.</title>
        <authorList>
            <person name="Nemec A."/>
            <person name="Radolfova-Krizova L."/>
        </authorList>
    </citation>
    <scope>NUCLEOTIDE SEQUENCE [LARGE SCALE GENOMIC DNA]</scope>
    <source>
        <strain evidence="3 4">PBJ7</strain>
    </source>
</reference>
<dbReference type="SUPFAM" id="SSF53474">
    <property type="entry name" value="alpha/beta-Hydrolases"/>
    <property type="match status" value="1"/>
</dbReference>
<comment type="caution">
    <text evidence="3">The sequence shown here is derived from an EMBL/GenBank/DDBJ whole genome shotgun (WGS) entry which is preliminary data.</text>
</comment>
<feature type="domain" description="Alpha/beta hydrolase fold-3" evidence="2">
    <location>
        <begin position="122"/>
        <end position="327"/>
    </location>
</feature>
<keyword evidence="1" id="KW-0378">Hydrolase</keyword>
<sequence length="355" mass="40247">MGNFFDIEQFLEKSQGSSARTLDKAPKVIQHRLAKILGYQHDFKTLHPFLKCLLAIQQRQGKINLVTEDYAKSRVQFQRQMRSIVATPTPIQLVEDLDLPLKHQTLRARRYHPKPGKKLPLIIFYHGGGFIVGDLNTHDEACRLLAKAANVQVLSIDYPLAPEHSPEYIVGCCVEALEWTYQHYKQLDIAGKKIAVAGDSAGGNLSAVVCQKTKNTIYTPSAQLLIYPAVDFKSRYASYYKFREGLILNDNDIDSVTELYVIQQNVALDDPLVSPLYGDLNKVAPAYIVTAGYDLLHDEGEIYAQKLKQAGIAIKYQEAQDMTHGFINFTPIHKAAKQHWINTARDFRKFWDKLK</sequence>
<accession>A0A1Z9YVW4</accession>
<dbReference type="OrthoDB" id="9806180at2"/>
<dbReference type="Gene3D" id="3.40.50.1820">
    <property type="entry name" value="alpha/beta hydrolase"/>
    <property type="match status" value="1"/>
</dbReference>
<gene>
    <name evidence="3" type="ORF">CAP51_14120</name>
</gene>
<dbReference type="Pfam" id="PF07859">
    <property type="entry name" value="Abhydrolase_3"/>
    <property type="match status" value="1"/>
</dbReference>
<evidence type="ECO:0000256" key="1">
    <source>
        <dbReference type="ARBA" id="ARBA00022801"/>
    </source>
</evidence>
<protein>
    <submittedName>
        <fullName evidence="3">Esterase</fullName>
    </submittedName>
</protein>
<dbReference type="PANTHER" id="PTHR48081">
    <property type="entry name" value="AB HYDROLASE SUPERFAMILY PROTEIN C4A8.06C"/>
    <property type="match status" value="1"/>
</dbReference>
<dbReference type="Proteomes" id="UP000196536">
    <property type="component" value="Unassembled WGS sequence"/>
</dbReference>
<name>A0A1Z9YVW4_9GAMM</name>
<dbReference type="GO" id="GO:0016787">
    <property type="term" value="F:hydrolase activity"/>
    <property type="evidence" value="ECO:0007669"/>
    <property type="project" value="UniProtKB-KW"/>
</dbReference>
<proteinExistence type="predicted"/>
<evidence type="ECO:0000313" key="4">
    <source>
        <dbReference type="Proteomes" id="UP000196536"/>
    </source>
</evidence>
<dbReference type="EMBL" id="NEXX01000005">
    <property type="protein sequence ID" value="OUY06386.1"/>
    <property type="molecule type" value="Genomic_DNA"/>
</dbReference>
<keyword evidence="4" id="KW-1185">Reference proteome</keyword>
<dbReference type="RefSeq" id="WP_087621386.1">
    <property type="nucleotide sequence ID" value="NZ_NEXX01000005.1"/>
</dbReference>
<organism evidence="3 4">
    <name type="scientific">Acinetobacter populi</name>
    <dbReference type="NCBI Taxonomy" id="1582270"/>
    <lineage>
        <taxon>Bacteria</taxon>
        <taxon>Pseudomonadati</taxon>
        <taxon>Pseudomonadota</taxon>
        <taxon>Gammaproteobacteria</taxon>
        <taxon>Moraxellales</taxon>
        <taxon>Moraxellaceae</taxon>
        <taxon>Acinetobacter</taxon>
    </lineage>
</organism>
<dbReference type="InterPro" id="IPR013094">
    <property type="entry name" value="AB_hydrolase_3"/>
</dbReference>
<evidence type="ECO:0000313" key="3">
    <source>
        <dbReference type="EMBL" id="OUY06386.1"/>
    </source>
</evidence>
<evidence type="ECO:0000259" key="2">
    <source>
        <dbReference type="Pfam" id="PF07859"/>
    </source>
</evidence>
<dbReference type="SMR" id="A0A1Z9YVW4"/>
<dbReference type="InterPro" id="IPR050300">
    <property type="entry name" value="GDXG_lipolytic_enzyme"/>
</dbReference>
<dbReference type="AlphaFoldDB" id="A0A1Z9YVW4"/>
<dbReference type="InterPro" id="IPR029058">
    <property type="entry name" value="AB_hydrolase_fold"/>
</dbReference>